<dbReference type="SUPFAM" id="SSF52540">
    <property type="entry name" value="P-loop containing nucleoside triphosphate hydrolases"/>
    <property type="match status" value="1"/>
</dbReference>
<proteinExistence type="predicted"/>
<gene>
    <name evidence="3" type="ORF">VOLCADRAFT_106833</name>
</gene>
<dbReference type="InParanoid" id="D8UA19"/>
<evidence type="ECO:0000313" key="3">
    <source>
        <dbReference type="EMBL" id="EFJ43395.1"/>
    </source>
</evidence>
<name>D8UA19_VOLCA</name>
<evidence type="ECO:0000256" key="2">
    <source>
        <dbReference type="SAM" id="MobiDB-lite"/>
    </source>
</evidence>
<dbReference type="OrthoDB" id="544992at2759"/>
<dbReference type="AlphaFoldDB" id="D8UA19"/>
<reference evidence="3 4" key="1">
    <citation type="journal article" date="2010" name="Science">
        <title>Genomic analysis of organismal complexity in the multicellular green alga Volvox carteri.</title>
        <authorList>
            <person name="Prochnik S.E."/>
            <person name="Umen J."/>
            <person name="Nedelcu A.M."/>
            <person name="Hallmann A."/>
            <person name="Miller S.M."/>
            <person name="Nishii I."/>
            <person name="Ferris P."/>
            <person name="Kuo A."/>
            <person name="Mitros T."/>
            <person name="Fritz-Laylin L.K."/>
            <person name="Hellsten U."/>
            <person name="Chapman J."/>
            <person name="Simakov O."/>
            <person name="Rensing S.A."/>
            <person name="Terry A."/>
            <person name="Pangilinan J."/>
            <person name="Kapitonov V."/>
            <person name="Jurka J."/>
            <person name="Salamov A."/>
            <person name="Shapiro H."/>
            <person name="Schmutz J."/>
            <person name="Grimwood J."/>
            <person name="Lindquist E."/>
            <person name="Lucas S."/>
            <person name="Grigoriev I.V."/>
            <person name="Schmitt R."/>
            <person name="Kirk D."/>
            <person name="Rokhsar D.S."/>
        </authorList>
    </citation>
    <scope>NUCLEOTIDE SEQUENCE [LARGE SCALE GENOMIC DNA]</scope>
    <source>
        <strain evidence="4">f. Nagariensis / Eve</strain>
    </source>
</reference>
<feature type="compositionally biased region" description="Low complexity" evidence="2">
    <location>
        <begin position="621"/>
        <end position="634"/>
    </location>
</feature>
<dbReference type="PANTHER" id="PTHR33129:SF1">
    <property type="entry name" value="ATP-BINDING PROTEIN"/>
    <property type="match status" value="1"/>
</dbReference>
<accession>D8UA19</accession>
<dbReference type="KEGG" id="vcn:VOLCADRAFT_106833"/>
<evidence type="ECO:0000313" key="4">
    <source>
        <dbReference type="Proteomes" id="UP000001058"/>
    </source>
</evidence>
<organism evidence="4">
    <name type="scientific">Volvox carteri f. nagariensis</name>
    <dbReference type="NCBI Taxonomy" id="3068"/>
    <lineage>
        <taxon>Eukaryota</taxon>
        <taxon>Viridiplantae</taxon>
        <taxon>Chlorophyta</taxon>
        <taxon>core chlorophytes</taxon>
        <taxon>Chlorophyceae</taxon>
        <taxon>CS clade</taxon>
        <taxon>Chlamydomonadales</taxon>
        <taxon>Volvocaceae</taxon>
        <taxon>Volvox</taxon>
    </lineage>
</organism>
<keyword evidence="1" id="KW-0175">Coiled coil</keyword>
<protein>
    <submittedName>
        <fullName evidence="3">Uncharacterized protein</fullName>
    </submittedName>
</protein>
<feature type="region of interest" description="Disordered" evidence="2">
    <location>
        <begin position="618"/>
        <end position="654"/>
    </location>
</feature>
<sequence length="700" mass="76649">MPESTDDERPTMVPRISLGIRGFFKASGAVEWLWWAWRRSSAAFKMCPDPQAIEAELRKLEGEIEAVNEQIAACTDRGTLRAYLRRKEEQLRRKEEQLREKELILLEKELILLRNAAATAGPSVGRAESAAAGPNLQMFWKNLTAAELTTVDDQQVLSLPPGVCFPASTTKLHQLLRRTCYDTAFTKMQDCINEPSSDIRRFLVLGTPGIGKSVFLLDLLHRLACMRRTVVLLSYLTYPSALLFQPAAADGDGGGVFEADNPIEFEEEINDPNTWLLCDSIEFAKADAITVMASSPHAGAYNRFAKTKHLELWMGPWSLEEIRAACRLEPYQAQVDVEMAERLYKAWGGIPRYVLENAKNPSMQRKLDDALGSSDLLAVLRSATQIQTAPEASHKLLHVQVDNACEKTEVVFGSDEIINRVTEKLQANGMVGLRQFLTWSAGEPTVASLRGLLFQAYTFQVLARGGTFRVRDLTASAIGGGSHEVVLPQMSRLDVQDLSAAEAGCLVIPARKNFPAIDCMVVLPAHGGVLTPSKRLLMIQLTVAASHSVCGKVKENALAAQLKLLPPTIRRLKAALLFAMPPDVFDRIGAQKMSGTGPLSDMPQYALEVPISGFSESTNMSNASSGVNTSSASSMQDSRCSGRVSHERRSGDVSSSAVLVRPHLSSCLPTRLGRRSLPLGDITRQAVRGAIVPTRSLGPW</sequence>
<evidence type="ECO:0000256" key="1">
    <source>
        <dbReference type="SAM" id="Coils"/>
    </source>
</evidence>
<feature type="coiled-coil region" evidence="1">
    <location>
        <begin position="50"/>
        <end position="104"/>
    </location>
</feature>
<dbReference type="EMBL" id="GL378373">
    <property type="protein sequence ID" value="EFJ43395.1"/>
    <property type="molecule type" value="Genomic_DNA"/>
</dbReference>
<keyword evidence="4" id="KW-1185">Reference proteome</keyword>
<dbReference type="InterPro" id="IPR027417">
    <property type="entry name" value="P-loop_NTPase"/>
</dbReference>
<dbReference type="Proteomes" id="UP000001058">
    <property type="component" value="Unassembled WGS sequence"/>
</dbReference>
<dbReference type="GeneID" id="9616771"/>
<dbReference type="PANTHER" id="PTHR33129">
    <property type="entry name" value="PROTEIN KINASE DOMAIN-CONTAINING PROTEIN-RELATED"/>
    <property type="match status" value="1"/>
</dbReference>
<dbReference type="RefSeq" id="XP_002955542.1">
    <property type="nucleotide sequence ID" value="XM_002955496.1"/>
</dbReference>
<dbReference type="eggNOG" id="ENOG502R5I5">
    <property type="taxonomic scope" value="Eukaryota"/>
</dbReference>
<dbReference type="InterPro" id="IPR052980">
    <property type="entry name" value="Crinkler_effector"/>
</dbReference>